<evidence type="ECO:0008006" key="4">
    <source>
        <dbReference type="Google" id="ProtNLM"/>
    </source>
</evidence>
<dbReference type="RefSeq" id="WP_380126419.1">
    <property type="nucleotide sequence ID" value="NZ_JBHSIU010000086.1"/>
</dbReference>
<protein>
    <recommendedName>
        <fullName evidence="4">DNRLRE domain-containing protein</fullName>
    </recommendedName>
</protein>
<gene>
    <name evidence="2" type="ORF">ACFPIJ_49190</name>
</gene>
<dbReference type="EMBL" id="JBHSIU010000086">
    <property type="protein sequence ID" value="MFC5005789.1"/>
    <property type="molecule type" value="Genomic_DNA"/>
</dbReference>
<feature type="signal peptide" evidence="1">
    <location>
        <begin position="1"/>
        <end position="26"/>
    </location>
</feature>
<sequence length="408" mass="44123">MHRIRRALPYVAALSIGLATAVVAGAQPASAVQTMITPATWAYTEAQQPRTAFVNPAGDLPIGTTTDAGGVTHTRRSYFTYDLTRFKGNSLSNADLSALITPDAACTTSVQLELWRTGKLNQTPTWRNAPTELELVRQWPRGCDGWFVDTSLTDVVTAARARGDRTLTFELRVAQADEAVAGSGFLITKPETLVTHNAIPVVRNPGLERDGRCGTLERPRPANRGAQVGVTVTDADPPTAMVVTFAWWPVAAPDQRHETREGGAQGYARTYLMFGDLAEGTVVAWAARAYDGTDTSAWSKTCYLVIDLTPPTTTALISSTDYPQDGEPHGGMGEPGTFTLDARGDRDVIGFMYFNSSGDRRWVYLDQPGGTTTVTYVPQDPTPAFEVATIDLAGNEGVSTFYEFLVNF</sequence>
<keyword evidence="1" id="KW-0732">Signal</keyword>
<organism evidence="2 3">
    <name type="scientific">Dactylosporangium cerinum</name>
    <dbReference type="NCBI Taxonomy" id="1434730"/>
    <lineage>
        <taxon>Bacteria</taxon>
        <taxon>Bacillati</taxon>
        <taxon>Actinomycetota</taxon>
        <taxon>Actinomycetes</taxon>
        <taxon>Micromonosporales</taxon>
        <taxon>Micromonosporaceae</taxon>
        <taxon>Dactylosporangium</taxon>
    </lineage>
</organism>
<evidence type="ECO:0000313" key="3">
    <source>
        <dbReference type="Proteomes" id="UP001595912"/>
    </source>
</evidence>
<dbReference type="Proteomes" id="UP001595912">
    <property type="component" value="Unassembled WGS sequence"/>
</dbReference>
<reference evidence="3" key="1">
    <citation type="journal article" date="2019" name="Int. J. Syst. Evol. Microbiol.">
        <title>The Global Catalogue of Microorganisms (GCM) 10K type strain sequencing project: providing services to taxonomists for standard genome sequencing and annotation.</title>
        <authorList>
            <consortium name="The Broad Institute Genomics Platform"/>
            <consortium name="The Broad Institute Genome Sequencing Center for Infectious Disease"/>
            <person name="Wu L."/>
            <person name="Ma J."/>
        </authorList>
    </citation>
    <scope>NUCLEOTIDE SEQUENCE [LARGE SCALE GENOMIC DNA]</scope>
    <source>
        <strain evidence="3">CGMCC 4.7152</strain>
    </source>
</reference>
<proteinExistence type="predicted"/>
<evidence type="ECO:0000313" key="2">
    <source>
        <dbReference type="EMBL" id="MFC5005789.1"/>
    </source>
</evidence>
<evidence type="ECO:0000256" key="1">
    <source>
        <dbReference type="SAM" id="SignalP"/>
    </source>
</evidence>
<keyword evidence="3" id="KW-1185">Reference proteome</keyword>
<feature type="chain" id="PRO_5047342879" description="DNRLRE domain-containing protein" evidence="1">
    <location>
        <begin position="27"/>
        <end position="408"/>
    </location>
</feature>
<comment type="caution">
    <text evidence="2">The sequence shown here is derived from an EMBL/GenBank/DDBJ whole genome shotgun (WGS) entry which is preliminary data.</text>
</comment>
<accession>A0ABV9WCK4</accession>
<name>A0ABV9WCK4_9ACTN</name>